<name>G4TI45_SERID</name>
<dbReference type="Gene3D" id="3.40.50.1820">
    <property type="entry name" value="alpha/beta hydrolase"/>
    <property type="match status" value="1"/>
</dbReference>
<proteinExistence type="predicted"/>
<gene>
    <name evidence="4" type="ORF">PIIN_04921</name>
</gene>
<reference evidence="4 5" key="1">
    <citation type="journal article" date="2011" name="PLoS Pathog.">
        <title>Endophytic Life Strategies Decoded by Genome and Transcriptome Analyses of the Mutualistic Root Symbiont Piriformospora indica.</title>
        <authorList>
            <person name="Zuccaro A."/>
            <person name="Lahrmann U."/>
            <person name="Guldener U."/>
            <person name="Langen G."/>
            <person name="Pfiffi S."/>
            <person name="Biedenkopf D."/>
            <person name="Wong P."/>
            <person name="Samans B."/>
            <person name="Grimm C."/>
            <person name="Basiewicz M."/>
            <person name="Murat C."/>
            <person name="Martin F."/>
            <person name="Kogel K.H."/>
        </authorList>
    </citation>
    <scope>NUCLEOTIDE SEQUENCE [LARGE SCALE GENOMIC DNA]</scope>
    <source>
        <strain evidence="4 5">DSM 11827</strain>
    </source>
</reference>
<dbReference type="InterPro" id="IPR029058">
    <property type="entry name" value="AB_hydrolase_fold"/>
</dbReference>
<dbReference type="Proteomes" id="UP000007148">
    <property type="component" value="Unassembled WGS sequence"/>
</dbReference>
<dbReference type="STRING" id="1109443.G4TI45"/>
<dbReference type="Pfam" id="PF07859">
    <property type="entry name" value="Abhydrolase_3"/>
    <property type="match status" value="1"/>
</dbReference>
<dbReference type="InterPro" id="IPR013094">
    <property type="entry name" value="AB_hydrolase_3"/>
</dbReference>
<dbReference type="OrthoDB" id="2152029at2759"/>
<evidence type="ECO:0000313" key="4">
    <source>
        <dbReference type="EMBL" id="CCA70988.1"/>
    </source>
</evidence>
<dbReference type="OMA" id="PAWGAKQ"/>
<keyword evidence="5" id="KW-1185">Reference proteome</keyword>
<dbReference type="HOGENOM" id="CLU_019364_1_0_1"/>
<evidence type="ECO:0000259" key="3">
    <source>
        <dbReference type="Pfam" id="PF07859"/>
    </source>
</evidence>
<keyword evidence="2" id="KW-0472">Membrane</keyword>
<evidence type="ECO:0000256" key="2">
    <source>
        <dbReference type="SAM" id="Phobius"/>
    </source>
</evidence>
<comment type="caution">
    <text evidence="4">The sequence shown here is derived from an EMBL/GenBank/DDBJ whole genome shotgun (WGS) entry which is preliminary data.</text>
</comment>
<evidence type="ECO:0000256" key="1">
    <source>
        <dbReference type="ARBA" id="ARBA00022801"/>
    </source>
</evidence>
<dbReference type="PANTHER" id="PTHR48081">
    <property type="entry name" value="AB HYDROLASE SUPERFAMILY PROTEIN C4A8.06C"/>
    <property type="match status" value="1"/>
</dbReference>
<feature type="domain" description="Alpha/beta hydrolase fold-3" evidence="3">
    <location>
        <begin position="127"/>
        <end position="360"/>
    </location>
</feature>
<organism evidence="4 5">
    <name type="scientific">Serendipita indica (strain DSM 11827)</name>
    <name type="common">Root endophyte fungus</name>
    <name type="synonym">Piriformospora indica</name>
    <dbReference type="NCBI Taxonomy" id="1109443"/>
    <lineage>
        <taxon>Eukaryota</taxon>
        <taxon>Fungi</taxon>
        <taxon>Dikarya</taxon>
        <taxon>Basidiomycota</taxon>
        <taxon>Agaricomycotina</taxon>
        <taxon>Agaricomycetes</taxon>
        <taxon>Sebacinales</taxon>
        <taxon>Serendipitaceae</taxon>
        <taxon>Serendipita</taxon>
    </lineage>
</organism>
<feature type="transmembrane region" description="Helical" evidence="2">
    <location>
        <begin position="28"/>
        <end position="53"/>
    </location>
</feature>
<dbReference type="InterPro" id="IPR050300">
    <property type="entry name" value="GDXG_lipolytic_enzyme"/>
</dbReference>
<dbReference type="InParanoid" id="G4TI45"/>
<dbReference type="EMBL" id="CAFZ01000102">
    <property type="protein sequence ID" value="CCA70988.1"/>
    <property type="molecule type" value="Genomic_DNA"/>
</dbReference>
<keyword evidence="2" id="KW-1133">Transmembrane helix</keyword>
<keyword evidence="1" id="KW-0378">Hydrolase</keyword>
<dbReference type="SUPFAM" id="SSF53474">
    <property type="entry name" value="alpha/beta-Hydrolases"/>
    <property type="match status" value="1"/>
</dbReference>
<dbReference type="GO" id="GO:0016787">
    <property type="term" value="F:hydrolase activity"/>
    <property type="evidence" value="ECO:0007669"/>
    <property type="project" value="UniProtKB-KW"/>
</dbReference>
<sequence>MVRRPDVSTVGKPDSYSFPFRRQPLKGLFLTFKLVLFLLYLPAWMIEGLVPFLRPRKSWTLQKVLRVRFIRFLGRIGEGIGPPTKPYRDPTVYPPKPAKGFTLIRPAPDHLIQGDDDAQLSENEDVVLLMHGGMFILGTARPSDPAAYIPKRLVRLAAERGHRLRVLSVDYRRCSTRPFEQGGAFPSALLDGFAGYLHLLSLGVKSERITLMGDSAGATIALSLMRYITENSRPEVPIPAGIVIFSPWADMALQATDSTVWDNWRSDYLGIWGLSFYATVALLGPHSPDELKTNLYISPSTLALPSGTTFFEKDKWPRTMLVCGDAEMILTEIRTLRERLREAGVDLTYLEVKDAIHNFTMFPWFEPEGKQTMNAVMDWFEAGSKDNNDYIRAKL</sequence>
<protein>
    <recommendedName>
        <fullName evidence="3">Alpha/beta hydrolase fold-3 domain-containing protein</fullName>
    </recommendedName>
</protein>
<dbReference type="PANTHER" id="PTHR48081:SF8">
    <property type="entry name" value="ALPHA_BETA HYDROLASE FOLD-3 DOMAIN-CONTAINING PROTEIN-RELATED"/>
    <property type="match status" value="1"/>
</dbReference>
<accession>G4TI45</accession>
<keyword evidence="2" id="KW-0812">Transmembrane</keyword>
<evidence type="ECO:0000313" key="5">
    <source>
        <dbReference type="Proteomes" id="UP000007148"/>
    </source>
</evidence>
<dbReference type="eggNOG" id="KOG1515">
    <property type="taxonomic scope" value="Eukaryota"/>
</dbReference>
<dbReference type="AlphaFoldDB" id="G4TI45"/>